<dbReference type="InterPro" id="IPR029787">
    <property type="entry name" value="Nucleotide_cyclase"/>
</dbReference>
<sequence>MGFSSQHPAKLALTLLLFVLCILLAVNYGELKPAAEIDWMDILGEGSSLAVVIAWLLLVLYSRPAGPVTNCLYVGSLLLVLSYQLNLLDEFFHYPASHRLLSWLESIPAPVGMLILTLGLLGWHKEQRFINRQLASRELHLRHYQLLDPLTQLYQPEYLLAVLKRELELQQQHQQPFCLALIDISQFGRFNREQGMAAADLLLQQLSELTLLQFRPGDLVCRYSGDKFVILMPQSNQAVAQSLVQNALRELSLYLPTQLHWTITEITAAQQLNQPQRLLSQLWHQLQKQKQQQTQWSLV</sequence>
<dbReference type="GO" id="GO:0052621">
    <property type="term" value="F:diguanylate cyclase activity"/>
    <property type="evidence" value="ECO:0007669"/>
    <property type="project" value="UniProtKB-EC"/>
</dbReference>
<name>A0A3P3QGC3_9GAMM</name>
<dbReference type="SMART" id="SM00267">
    <property type="entry name" value="GGDEF"/>
    <property type="match status" value="1"/>
</dbReference>
<keyword evidence="3" id="KW-1133">Transmembrane helix</keyword>
<dbReference type="GO" id="GO:1902201">
    <property type="term" value="P:negative regulation of bacterial-type flagellum-dependent cell motility"/>
    <property type="evidence" value="ECO:0007669"/>
    <property type="project" value="TreeGrafter"/>
</dbReference>
<reference evidence="5 6" key="1">
    <citation type="submission" date="2018-11" db="EMBL/GenBank/DDBJ databases">
        <title>Draft genome analysis of Rheinheimera mesophila isolated from an industrial waste site.</title>
        <authorList>
            <person name="Yu Q."/>
            <person name="Qi Y."/>
            <person name="Zhang H."/>
            <person name="Lu Y."/>
            <person name="Pu J."/>
        </authorList>
    </citation>
    <scope>NUCLEOTIDE SEQUENCE [LARGE SCALE GENOMIC DNA]</scope>
    <source>
        <strain evidence="5 6">IITR13</strain>
    </source>
</reference>
<feature type="domain" description="GGDEF" evidence="4">
    <location>
        <begin position="175"/>
        <end position="299"/>
    </location>
</feature>
<comment type="caution">
    <text evidence="5">The sequence shown here is derived from an EMBL/GenBank/DDBJ whole genome shotgun (WGS) entry which is preliminary data.</text>
</comment>
<dbReference type="InterPro" id="IPR050469">
    <property type="entry name" value="Diguanylate_Cyclase"/>
</dbReference>
<dbReference type="Pfam" id="PF00990">
    <property type="entry name" value="GGDEF"/>
    <property type="match status" value="1"/>
</dbReference>
<evidence type="ECO:0000256" key="1">
    <source>
        <dbReference type="ARBA" id="ARBA00012528"/>
    </source>
</evidence>
<dbReference type="SUPFAM" id="SSF55073">
    <property type="entry name" value="Nucleotide cyclase"/>
    <property type="match status" value="1"/>
</dbReference>
<dbReference type="OrthoDB" id="5914567at2"/>
<dbReference type="AlphaFoldDB" id="A0A3P3QGC3"/>
<dbReference type="GO" id="GO:0005886">
    <property type="term" value="C:plasma membrane"/>
    <property type="evidence" value="ECO:0007669"/>
    <property type="project" value="TreeGrafter"/>
</dbReference>
<protein>
    <recommendedName>
        <fullName evidence="1">diguanylate cyclase</fullName>
        <ecNumber evidence="1">2.7.7.65</ecNumber>
    </recommendedName>
</protein>
<keyword evidence="6" id="KW-1185">Reference proteome</keyword>
<organism evidence="5 6">
    <name type="scientific">Rheinheimera mesophila</name>
    <dbReference type="NCBI Taxonomy" id="1547515"/>
    <lineage>
        <taxon>Bacteria</taxon>
        <taxon>Pseudomonadati</taxon>
        <taxon>Pseudomonadota</taxon>
        <taxon>Gammaproteobacteria</taxon>
        <taxon>Chromatiales</taxon>
        <taxon>Chromatiaceae</taxon>
        <taxon>Rheinheimera</taxon>
    </lineage>
</organism>
<dbReference type="PROSITE" id="PS50887">
    <property type="entry name" value="GGDEF"/>
    <property type="match status" value="1"/>
</dbReference>
<dbReference type="InterPro" id="IPR000160">
    <property type="entry name" value="GGDEF_dom"/>
</dbReference>
<evidence type="ECO:0000313" key="6">
    <source>
        <dbReference type="Proteomes" id="UP000276260"/>
    </source>
</evidence>
<evidence type="ECO:0000259" key="4">
    <source>
        <dbReference type="PROSITE" id="PS50887"/>
    </source>
</evidence>
<dbReference type="PANTHER" id="PTHR45138:SF9">
    <property type="entry name" value="DIGUANYLATE CYCLASE DGCM-RELATED"/>
    <property type="match status" value="1"/>
</dbReference>
<evidence type="ECO:0000256" key="3">
    <source>
        <dbReference type="SAM" id="Phobius"/>
    </source>
</evidence>
<dbReference type="CDD" id="cd01949">
    <property type="entry name" value="GGDEF"/>
    <property type="match status" value="1"/>
</dbReference>
<dbReference type="EMBL" id="RRCF01000004">
    <property type="protein sequence ID" value="RRJ19460.1"/>
    <property type="molecule type" value="Genomic_DNA"/>
</dbReference>
<dbReference type="InterPro" id="IPR043128">
    <property type="entry name" value="Rev_trsase/Diguanyl_cyclase"/>
</dbReference>
<keyword evidence="3" id="KW-0812">Transmembrane</keyword>
<dbReference type="RefSeq" id="WP_046518419.1">
    <property type="nucleotide sequence ID" value="NZ_LAVS01000002.1"/>
</dbReference>
<dbReference type="Proteomes" id="UP000276260">
    <property type="component" value="Unassembled WGS sequence"/>
</dbReference>
<feature type="transmembrane region" description="Helical" evidence="3">
    <location>
        <begin position="39"/>
        <end position="61"/>
    </location>
</feature>
<dbReference type="Gene3D" id="3.30.70.270">
    <property type="match status" value="1"/>
</dbReference>
<comment type="catalytic activity">
    <reaction evidence="2">
        <text>2 GTP = 3',3'-c-di-GMP + 2 diphosphate</text>
        <dbReference type="Rhea" id="RHEA:24898"/>
        <dbReference type="ChEBI" id="CHEBI:33019"/>
        <dbReference type="ChEBI" id="CHEBI:37565"/>
        <dbReference type="ChEBI" id="CHEBI:58805"/>
        <dbReference type="EC" id="2.7.7.65"/>
    </reaction>
</comment>
<evidence type="ECO:0000313" key="5">
    <source>
        <dbReference type="EMBL" id="RRJ19460.1"/>
    </source>
</evidence>
<gene>
    <name evidence="5" type="ORF">EIK76_13455</name>
</gene>
<feature type="transmembrane region" description="Helical" evidence="3">
    <location>
        <begin position="68"/>
        <end position="88"/>
    </location>
</feature>
<evidence type="ECO:0000256" key="2">
    <source>
        <dbReference type="ARBA" id="ARBA00034247"/>
    </source>
</evidence>
<dbReference type="EC" id="2.7.7.65" evidence="1"/>
<keyword evidence="3" id="KW-0472">Membrane</keyword>
<dbReference type="NCBIfam" id="TIGR00254">
    <property type="entry name" value="GGDEF"/>
    <property type="match status" value="1"/>
</dbReference>
<feature type="transmembrane region" description="Helical" evidence="3">
    <location>
        <begin position="100"/>
        <end position="123"/>
    </location>
</feature>
<dbReference type="PANTHER" id="PTHR45138">
    <property type="entry name" value="REGULATORY COMPONENTS OF SENSORY TRANSDUCTION SYSTEM"/>
    <property type="match status" value="1"/>
</dbReference>
<accession>A0A3P3QGC3</accession>
<proteinExistence type="predicted"/>
<dbReference type="GO" id="GO:0043709">
    <property type="term" value="P:cell adhesion involved in single-species biofilm formation"/>
    <property type="evidence" value="ECO:0007669"/>
    <property type="project" value="TreeGrafter"/>
</dbReference>